<dbReference type="SMART" id="SM00928">
    <property type="entry name" value="NADH_4Fe-4S"/>
    <property type="match status" value="1"/>
</dbReference>
<dbReference type="InterPro" id="IPR037207">
    <property type="entry name" value="Nuop51_4Fe4S-bd_sf"/>
</dbReference>
<keyword evidence="3" id="KW-0479">Metal-binding</keyword>
<dbReference type="AlphaFoldDB" id="A0A3B1CZT5"/>
<feature type="domain" description="NADH-ubiquinone oxidoreductase 51kDa subunit iron-sulphur binding" evidence="6">
    <location>
        <begin position="337"/>
        <end position="382"/>
    </location>
</feature>
<protein>
    <recommendedName>
        <fullName evidence="6">NADH-ubiquinone oxidoreductase 51kDa subunit iron-sulphur binding domain-containing protein</fullName>
    </recommendedName>
</protein>
<dbReference type="GO" id="GO:0051539">
    <property type="term" value="F:4 iron, 4 sulfur cluster binding"/>
    <property type="evidence" value="ECO:0007669"/>
    <property type="project" value="UniProtKB-KW"/>
</dbReference>
<dbReference type="PANTHER" id="PTHR43578:SF3">
    <property type="entry name" value="NADH-QUINONE OXIDOREDUCTASE SUBUNIT F"/>
    <property type="match status" value="1"/>
</dbReference>
<evidence type="ECO:0000256" key="4">
    <source>
        <dbReference type="ARBA" id="ARBA00023004"/>
    </source>
</evidence>
<reference evidence="7" key="1">
    <citation type="submission" date="2018-06" db="EMBL/GenBank/DDBJ databases">
        <authorList>
            <person name="Zhirakovskaya E."/>
        </authorList>
    </citation>
    <scope>NUCLEOTIDE SEQUENCE</scope>
</reference>
<keyword evidence="5" id="KW-0411">Iron-sulfur</keyword>
<accession>A0A3B1CZT5</accession>
<dbReference type="Pfam" id="PF01512">
    <property type="entry name" value="Complex1_51K"/>
    <property type="match status" value="1"/>
</dbReference>
<dbReference type="Gene3D" id="1.20.1440.230">
    <property type="entry name" value="NADH-ubiquinone oxidoreductase 51kDa subunit, iron-sulphur binding domain"/>
    <property type="match status" value="1"/>
</dbReference>
<dbReference type="SUPFAM" id="SSF142019">
    <property type="entry name" value="Nqo1 FMN-binding domain-like"/>
    <property type="match status" value="1"/>
</dbReference>
<dbReference type="InterPro" id="IPR011538">
    <property type="entry name" value="Nuo51_FMN-bd"/>
</dbReference>
<dbReference type="Gene3D" id="3.10.20.600">
    <property type="match status" value="1"/>
</dbReference>
<gene>
    <name evidence="7" type="ORF">MNBD_NITROSPIRAE01-1758</name>
</gene>
<evidence type="ECO:0000256" key="1">
    <source>
        <dbReference type="ARBA" id="ARBA00007523"/>
    </source>
</evidence>
<dbReference type="Pfam" id="PF10531">
    <property type="entry name" value="SLBB"/>
    <property type="match status" value="1"/>
</dbReference>
<dbReference type="PANTHER" id="PTHR43578">
    <property type="entry name" value="NADH-QUINONE OXIDOREDUCTASE SUBUNIT F"/>
    <property type="match status" value="1"/>
</dbReference>
<dbReference type="SUPFAM" id="SSF142984">
    <property type="entry name" value="Nqo1 middle domain-like"/>
    <property type="match status" value="1"/>
</dbReference>
<dbReference type="Gene3D" id="3.40.50.11540">
    <property type="entry name" value="NADH-ubiquinone oxidoreductase 51kDa subunit"/>
    <property type="match status" value="1"/>
</dbReference>
<evidence type="ECO:0000313" key="7">
    <source>
        <dbReference type="EMBL" id="VAX29328.1"/>
    </source>
</evidence>
<keyword evidence="2" id="KW-0004">4Fe-4S</keyword>
<dbReference type="InterPro" id="IPR037225">
    <property type="entry name" value="Nuo51_FMN-bd_sf"/>
</dbReference>
<sequence>MITDRKTLNDQRILLRDDMPYTTLEDYLKIGGFEGLKKAIDMTPEQIIDVIKKSFLRGRGGAGFPAGIKWDGVRNNQCGAHGLEPQRYLVCNFSEGEPGTYKDRYLVNKNPYALIEGMMIASYAIGTVNAIICIKEIYKKEISILNRAMQECRLAGFIGDNVLGKGHDFPLEIFLGPDSYLLGEDRAQLEVIEGKPPWPRAKGIIPVYVGLYDQPTVVNNAETLSTVSYIMKNGPEWFKSIGTADSPGTMIFTLTGDIKTPGMYELPLGTPLSTLINEYGGGPLMGRQIQAVFSGPTNAVIPADKIDTPLDYGSMRKIPSGLGSGGYTVLDNTACVLTMGMMFSRFLALESCGQCTSCKTGTGRITKNLELLEAGEGTEETVLAILEDCQHIKGSGHCYLCTEEGIEIGSIFYNFPDVIVEHLEYGCLKHRDLVMPKIKDYDEASHTFTFDHKYFENCASLGKHINYPGI</sequence>
<evidence type="ECO:0000256" key="5">
    <source>
        <dbReference type="ARBA" id="ARBA00023014"/>
    </source>
</evidence>
<proteinExistence type="inferred from homology"/>
<dbReference type="GO" id="GO:0046872">
    <property type="term" value="F:metal ion binding"/>
    <property type="evidence" value="ECO:0007669"/>
    <property type="project" value="UniProtKB-KW"/>
</dbReference>
<dbReference type="SUPFAM" id="SSF140490">
    <property type="entry name" value="Nqo1C-terminal domain-like"/>
    <property type="match status" value="1"/>
</dbReference>
<keyword evidence="4" id="KW-0408">Iron</keyword>
<evidence type="ECO:0000259" key="6">
    <source>
        <dbReference type="SMART" id="SM00928"/>
    </source>
</evidence>
<dbReference type="InterPro" id="IPR019575">
    <property type="entry name" value="Nuop51_4Fe4S-bd"/>
</dbReference>
<evidence type="ECO:0000256" key="3">
    <source>
        <dbReference type="ARBA" id="ARBA00022723"/>
    </source>
</evidence>
<comment type="similarity">
    <text evidence="1">Belongs to the complex I 51 kDa subunit family.</text>
</comment>
<dbReference type="Gene3D" id="6.10.250.1450">
    <property type="match status" value="1"/>
</dbReference>
<dbReference type="Pfam" id="PF10589">
    <property type="entry name" value="NADH_4Fe-4S"/>
    <property type="match status" value="1"/>
</dbReference>
<organism evidence="7">
    <name type="scientific">hydrothermal vent metagenome</name>
    <dbReference type="NCBI Taxonomy" id="652676"/>
    <lineage>
        <taxon>unclassified sequences</taxon>
        <taxon>metagenomes</taxon>
        <taxon>ecological metagenomes</taxon>
    </lineage>
</organism>
<dbReference type="InterPro" id="IPR019554">
    <property type="entry name" value="Soluble_ligand-bd"/>
</dbReference>
<name>A0A3B1CZT5_9ZZZZ</name>
<evidence type="ECO:0000256" key="2">
    <source>
        <dbReference type="ARBA" id="ARBA00022485"/>
    </source>
</evidence>
<dbReference type="EMBL" id="UOGF01000049">
    <property type="protein sequence ID" value="VAX29328.1"/>
    <property type="molecule type" value="Genomic_DNA"/>
</dbReference>